<feature type="domain" description="ABC1 atypical kinase-like" evidence="4">
    <location>
        <begin position="767"/>
        <end position="924"/>
    </location>
</feature>
<evidence type="ECO:0000313" key="7">
    <source>
        <dbReference type="Proteomes" id="UP001565368"/>
    </source>
</evidence>
<dbReference type="EMBL" id="JBBXJM010000005">
    <property type="protein sequence ID" value="KAL1407145.1"/>
    <property type="molecule type" value="Genomic_DNA"/>
</dbReference>
<keyword evidence="7" id="KW-1185">Reference proteome</keyword>
<dbReference type="InterPro" id="IPR004147">
    <property type="entry name" value="ABC1_dom"/>
</dbReference>
<protein>
    <recommendedName>
        <fullName evidence="8">ABC1 atypical kinase-like domain-containing protein</fullName>
    </recommendedName>
</protein>
<dbReference type="CDD" id="cd13971">
    <property type="entry name" value="ADCK2-like"/>
    <property type="match status" value="1"/>
</dbReference>
<dbReference type="InterPro" id="IPR044095">
    <property type="entry name" value="ADCK2_dom"/>
</dbReference>
<dbReference type="InterPro" id="IPR011009">
    <property type="entry name" value="Kinase-like_dom_sf"/>
</dbReference>
<evidence type="ECO:0008006" key="8">
    <source>
        <dbReference type="Google" id="ProtNLM"/>
    </source>
</evidence>
<feature type="compositionally biased region" description="Polar residues" evidence="2">
    <location>
        <begin position="22"/>
        <end position="39"/>
    </location>
</feature>
<evidence type="ECO:0000313" key="6">
    <source>
        <dbReference type="EMBL" id="KAL1407145.1"/>
    </source>
</evidence>
<keyword evidence="3" id="KW-1133">Transmembrane helix</keyword>
<organism evidence="6 7">
    <name type="scientific">Vanrija albida</name>
    <dbReference type="NCBI Taxonomy" id="181172"/>
    <lineage>
        <taxon>Eukaryota</taxon>
        <taxon>Fungi</taxon>
        <taxon>Dikarya</taxon>
        <taxon>Basidiomycota</taxon>
        <taxon>Agaricomycotina</taxon>
        <taxon>Tremellomycetes</taxon>
        <taxon>Trichosporonales</taxon>
        <taxon>Trichosporonaceae</taxon>
        <taxon>Vanrija</taxon>
    </lineage>
</organism>
<evidence type="ECO:0000256" key="2">
    <source>
        <dbReference type="SAM" id="MobiDB-lite"/>
    </source>
</evidence>
<name>A0ABR3PXG2_9TREE</name>
<keyword evidence="3" id="KW-0812">Transmembrane</keyword>
<gene>
    <name evidence="6" type="ORF">Q8F55_006559</name>
</gene>
<sequence>MLPMRHRTLAALARQLARRANHTSSQVPPSPGNQAAQLSQDQQPVPPVADQPITGSAKLFLDAIEEESNRATSNRAHLVHNQGPIWEGEESTHDAVLRMLVDAYKPLRTGEGIKTDASEKKIHDWMKNYNPELPNVSGQPQPPPAALEEFLATDLNKHRTTIPPHLHRPWHATYTGDNQVFDGPKIKYGEIETKRSDPDALENLLELKLPVDPNATQKAKARSTQRKIKLQGRLGRARESALDYRLGISDGDLTDIGVENEEVEKFSGNRQLRGNSALGAQRGGASGMKAWAGLVEDRIQRAQSTGFFDNVKGRGTPLQYDPEVKNPHLELGEVFMNRIVKRQGALPPWIEIQQIADADIRGFRDLLLETYTRHLVRDILSKNPIDLLPPLRAIPGRDEVWEARNLKFHEENVKQINNQLRRMNAQAPTPSRRSLMVLENELSKIRGDVLRDNVWKELLARVEEIRQIEAREPRRRKLKLLDALNNINNSGNNFVQGIGASGASPSGGWSGGPDAAMPHHNPNAGGGMGFLIFAGVGIGAVVYYKTQEPTRNDAPQPEPVVELIPVHDDEELQERFVASSMSEAHLSPIHFISTYIIEPLLTVVRFLHLALLFGPVILTSPMLLVGSTTRRRGGPTSVPEDNWGAVWWYGFLVAQMERAGPSFIKLGQWAASRTDLFPAVLCEKMSKLHSSNNPHPFKHTKKVIETAFGLSFDDIFEEFERTPIGCGAIAQVYRAKLRPEILTNTRSEAEQLVEEMELQSGDRRIVTEVAIKVLHPRVRRLIRRDIAIMSVFANIINAFPGMEWISLPEEVNVFGDMMNQQLDLRVESANLEKFITNFRDRGVSVTFPQPIHLGRNGTERAKKARRDVLIEEYEDALPLKYFLKNGGGPFDEKIANIGLDAFLEMLLLDNWTHGDLHPGNIMVRFVLPDATDLLQPLLRRFQRTPEVVTPIPTESVSETKLVHELRAISGDKDKWLDRLEELDKEGYTPQLVFIDAGLVTSLDSTNRRNFLDLFQAVAEFDGYKTGMLMVERCRHPELAIDVETFALKMQHLILSIKSKTFSLAKIKISDILTDVLAAVRQHHVKLEGDFVNTVISILLLEGIGRQLDPDMDLFKSALPILRQVGRQMSTREAMTSVGTGNIWAMLKLWVWAEARSVAGEGRALDQWIKYDYLTPNI</sequence>
<comment type="similarity">
    <text evidence="1">Belongs to the protein kinase superfamily. ADCK protein kinase family.</text>
</comment>
<dbReference type="Pfam" id="PF03109">
    <property type="entry name" value="ABC1"/>
    <property type="match status" value="2"/>
</dbReference>
<evidence type="ECO:0000259" key="5">
    <source>
        <dbReference type="Pfam" id="PF09350"/>
    </source>
</evidence>
<feature type="domain" description="ABC1 atypical kinase-like" evidence="4">
    <location>
        <begin position="687"/>
        <end position="738"/>
    </location>
</feature>
<dbReference type="InterPro" id="IPR052402">
    <property type="entry name" value="ADCK_kinase"/>
</dbReference>
<dbReference type="InterPro" id="IPR018961">
    <property type="entry name" value="DnaJ_homolog_subfam-C_membr-28"/>
</dbReference>
<dbReference type="Pfam" id="PF09350">
    <property type="entry name" value="DJC28_CD"/>
    <property type="match status" value="1"/>
</dbReference>
<dbReference type="GeneID" id="95987602"/>
<dbReference type="Proteomes" id="UP001565368">
    <property type="component" value="Unassembled WGS sequence"/>
</dbReference>
<feature type="transmembrane region" description="Helical" evidence="3">
    <location>
        <begin position="606"/>
        <end position="625"/>
    </location>
</feature>
<feature type="region of interest" description="Disordered" evidence="2">
    <location>
        <begin position="17"/>
        <end position="52"/>
    </location>
</feature>
<reference evidence="6 7" key="1">
    <citation type="submission" date="2023-08" db="EMBL/GenBank/DDBJ databases">
        <title>Annotated Genome Sequence of Vanrija albida AlHP1.</title>
        <authorList>
            <person name="Herzog R."/>
        </authorList>
    </citation>
    <scope>NUCLEOTIDE SEQUENCE [LARGE SCALE GENOMIC DNA]</scope>
    <source>
        <strain evidence="6 7">AlHP1</strain>
    </source>
</reference>
<evidence type="ECO:0000256" key="1">
    <source>
        <dbReference type="ARBA" id="ARBA00009670"/>
    </source>
</evidence>
<accession>A0ABR3PXG2</accession>
<dbReference type="RefSeq" id="XP_069207089.1">
    <property type="nucleotide sequence ID" value="XM_069355018.1"/>
</dbReference>
<feature type="domain" description="DnaJ homologue subfamily C member 28 conserved" evidence="5">
    <location>
        <begin position="294"/>
        <end position="361"/>
    </location>
</feature>
<dbReference type="SUPFAM" id="SSF56112">
    <property type="entry name" value="Protein kinase-like (PK-like)"/>
    <property type="match status" value="1"/>
</dbReference>
<proteinExistence type="inferred from homology"/>
<keyword evidence="3" id="KW-0472">Membrane</keyword>
<evidence type="ECO:0000259" key="4">
    <source>
        <dbReference type="Pfam" id="PF03109"/>
    </source>
</evidence>
<dbReference type="PANTHER" id="PTHR45890">
    <property type="entry name" value="AARF DOMAIN CONTAINING KINASE 2 (PREDICTED)"/>
    <property type="match status" value="1"/>
</dbReference>
<evidence type="ECO:0000256" key="3">
    <source>
        <dbReference type="SAM" id="Phobius"/>
    </source>
</evidence>
<dbReference type="PANTHER" id="PTHR45890:SF1">
    <property type="entry name" value="AARF DOMAIN CONTAINING KINASE 2"/>
    <property type="match status" value="1"/>
</dbReference>
<comment type="caution">
    <text evidence="6">The sequence shown here is derived from an EMBL/GenBank/DDBJ whole genome shotgun (WGS) entry which is preliminary data.</text>
</comment>